<organism evidence="1 2">
    <name type="scientific">Cryptolaemus montrouzieri</name>
    <dbReference type="NCBI Taxonomy" id="559131"/>
    <lineage>
        <taxon>Eukaryota</taxon>
        <taxon>Metazoa</taxon>
        <taxon>Ecdysozoa</taxon>
        <taxon>Arthropoda</taxon>
        <taxon>Hexapoda</taxon>
        <taxon>Insecta</taxon>
        <taxon>Pterygota</taxon>
        <taxon>Neoptera</taxon>
        <taxon>Endopterygota</taxon>
        <taxon>Coleoptera</taxon>
        <taxon>Polyphaga</taxon>
        <taxon>Cucujiformia</taxon>
        <taxon>Coccinelloidea</taxon>
        <taxon>Coccinellidae</taxon>
        <taxon>Scymninae</taxon>
        <taxon>Scymnini</taxon>
        <taxon>Cryptolaemus</taxon>
    </lineage>
</organism>
<protein>
    <submittedName>
        <fullName evidence="1">Uncharacterized protein</fullName>
    </submittedName>
</protein>
<gene>
    <name evidence="1" type="ORF">HHI36_002737</name>
</gene>
<name>A0ABD2PBD1_9CUCU</name>
<dbReference type="Proteomes" id="UP001516400">
    <property type="component" value="Unassembled WGS sequence"/>
</dbReference>
<comment type="caution">
    <text evidence="1">The sequence shown here is derived from an EMBL/GenBank/DDBJ whole genome shotgun (WGS) entry which is preliminary data.</text>
</comment>
<evidence type="ECO:0000313" key="1">
    <source>
        <dbReference type="EMBL" id="KAL3288289.1"/>
    </source>
</evidence>
<keyword evidence="2" id="KW-1185">Reference proteome</keyword>
<dbReference type="AlphaFoldDB" id="A0ABD2PBD1"/>
<proteinExistence type="predicted"/>
<evidence type="ECO:0000313" key="2">
    <source>
        <dbReference type="Proteomes" id="UP001516400"/>
    </source>
</evidence>
<dbReference type="EMBL" id="JABFTP020000185">
    <property type="protein sequence ID" value="KAL3288289.1"/>
    <property type="molecule type" value="Genomic_DNA"/>
</dbReference>
<accession>A0ABD2PBD1</accession>
<sequence>MSDPADITDSFKNMTKLKEKICLICGQMGDTINNKLKNLSCTILTNCIDAIGVRKRSQSDRSRKSVDSSIIQLPKDLEEKGYHQQCNKQWTILSGKTKFEENYDTSQSNKDNTR</sequence>
<reference evidence="1 2" key="1">
    <citation type="journal article" date="2021" name="BMC Biol.">
        <title>Horizontally acquired antibacterial genes associated with adaptive radiation of ladybird beetles.</title>
        <authorList>
            <person name="Li H.S."/>
            <person name="Tang X.F."/>
            <person name="Huang Y.H."/>
            <person name="Xu Z.Y."/>
            <person name="Chen M.L."/>
            <person name="Du X.Y."/>
            <person name="Qiu B.Y."/>
            <person name="Chen P.T."/>
            <person name="Zhang W."/>
            <person name="Slipinski A."/>
            <person name="Escalona H.E."/>
            <person name="Waterhouse R.M."/>
            <person name="Zwick A."/>
            <person name="Pang H."/>
        </authorList>
    </citation>
    <scope>NUCLEOTIDE SEQUENCE [LARGE SCALE GENOMIC DNA]</scope>
    <source>
        <strain evidence="1">SYSU2018</strain>
    </source>
</reference>